<dbReference type="CDD" id="cd06261">
    <property type="entry name" value="TM_PBP2"/>
    <property type="match status" value="1"/>
</dbReference>
<dbReference type="EMBL" id="JAUHTC010000101">
    <property type="protein sequence ID" value="MDN4522611.1"/>
    <property type="molecule type" value="Genomic_DNA"/>
</dbReference>
<keyword evidence="4 7" id="KW-0812">Transmembrane</keyword>
<comment type="caution">
    <text evidence="9">The sequence shown here is derived from an EMBL/GenBank/DDBJ whole genome shotgun (WGS) entry which is preliminary data.</text>
</comment>
<organism evidence="9 10">
    <name type="scientific">Mycolicibacterium austroafricanum</name>
    <name type="common">Mycobacterium austroafricanum</name>
    <dbReference type="NCBI Taxonomy" id="39687"/>
    <lineage>
        <taxon>Bacteria</taxon>
        <taxon>Bacillati</taxon>
        <taxon>Actinomycetota</taxon>
        <taxon>Actinomycetes</taxon>
        <taxon>Mycobacteriales</taxon>
        <taxon>Mycobacteriaceae</taxon>
        <taxon>Mycolicibacterium</taxon>
    </lineage>
</organism>
<dbReference type="PANTHER" id="PTHR30151:SF0">
    <property type="entry name" value="ABC TRANSPORTER PERMEASE PROTEIN MJ0413-RELATED"/>
    <property type="match status" value="1"/>
</dbReference>
<comment type="similarity">
    <text evidence="7">Belongs to the binding-protein-dependent transport system permease family.</text>
</comment>
<feature type="transmembrane region" description="Helical" evidence="7">
    <location>
        <begin position="34"/>
        <end position="52"/>
    </location>
</feature>
<keyword evidence="6 7" id="KW-0472">Membrane</keyword>
<feature type="transmembrane region" description="Helical" evidence="7">
    <location>
        <begin position="118"/>
        <end position="138"/>
    </location>
</feature>
<comment type="subcellular location">
    <subcellularLocation>
        <location evidence="1 7">Cell membrane</location>
        <topology evidence="1 7">Multi-pass membrane protein</topology>
    </subcellularLocation>
</comment>
<evidence type="ECO:0000313" key="10">
    <source>
        <dbReference type="Proteomes" id="UP001172687"/>
    </source>
</evidence>
<dbReference type="RefSeq" id="WP_105388873.1">
    <property type="nucleotide sequence ID" value="NZ_CP070380.1"/>
</dbReference>
<keyword evidence="2 7" id="KW-0813">Transport</keyword>
<feature type="domain" description="ABC transmembrane type-1" evidence="8">
    <location>
        <begin position="80"/>
        <end position="260"/>
    </location>
</feature>
<name>A0ABT8HPB8_MYCAO</name>
<keyword evidence="3" id="KW-1003">Cell membrane</keyword>
<accession>A0ABT8HPB8</accession>
<gene>
    <name evidence="9" type="ORF">QYF68_33015</name>
</gene>
<evidence type="ECO:0000313" key="9">
    <source>
        <dbReference type="EMBL" id="MDN4522611.1"/>
    </source>
</evidence>
<dbReference type="Proteomes" id="UP001172687">
    <property type="component" value="Unassembled WGS sequence"/>
</dbReference>
<evidence type="ECO:0000256" key="7">
    <source>
        <dbReference type="RuleBase" id="RU363032"/>
    </source>
</evidence>
<dbReference type="PROSITE" id="PS50928">
    <property type="entry name" value="ABC_TM1"/>
    <property type="match status" value="1"/>
</dbReference>
<proteinExistence type="inferred from homology"/>
<dbReference type="InterPro" id="IPR000515">
    <property type="entry name" value="MetI-like"/>
</dbReference>
<feature type="transmembrane region" description="Helical" evidence="7">
    <location>
        <begin position="88"/>
        <end position="106"/>
    </location>
</feature>
<evidence type="ECO:0000256" key="1">
    <source>
        <dbReference type="ARBA" id="ARBA00004651"/>
    </source>
</evidence>
<evidence type="ECO:0000256" key="5">
    <source>
        <dbReference type="ARBA" id="ARBA00022989"/>
    </source>
</evidence>
<dbReference type="SUPFAM" id="SSF161098">
    <property type="entry name" value="MetI-like"/>
    <property type="match status" value="1"/>
</dbReference>
<reference evidence="9" key="1">
    <citation type="submission" date="2023-07" db="EMBL/GenBank/DDBJ databases">
        <title>Degradation of tert-butanol by M. austroafricanum TBA100.</title>
        <authorList>
            <person name="Helbich S."/>
            <person name="Vainshtein Y."/>
        </authorList>
    </citation>
    <scope>NUCLEOTIDE SEQUENCE</scope>
    <source>
        <strain evidence="9">TBA100</strain>
    </source>
</reference>
<evidence type="ECO:0000256" key="2">
    <source>
        <dbReference type="ARBA" id="ARBA00022448"/>
    </source>
</evidence>
<evidence type="ECO:0000256" key="6">
    <source>
        <dbReference type="ARBA" id="ARBA00023136"/>
    </source>
</evidence>
<dbReference type="Gene3D" id="1.10.3720.10">
    <property type="entry name" value="MetI-like"/>
    <property type="match status" value="1"/>
</dbReference>
<feature type="transmembrane region" description="Helical" evidence="7">
    <location>
        <begin position="198"/>
        <end position="220"/>
    </location>
</feature>
<keyword evidence="5 7" id="KW-1133">Transmembrane helix</keyword>
<protein>
    <submittedName>
        <fullName evidence="9">ABC transporter permease</fullName>
    </submittedName>
</protein>
<keyword evidence="10" id="KW-1185">Reference proteome</keyword>
<evidence type="ECO:0000256" key="3">
    <source>
        <dbReference type="ARBA" id="ARBA00022475"/>
    </source>
</evidence>
<evidence type="ECO:0000259" key="8">
    <source>
        <dbReference type="PROSITE" id="PS50928"/>
    </source>
</evidence>
<feature type="transmembrane region" description="Helical" evidence="7">
    <location>
        <begin position="144"/>
        <end position="168"/>
    </location>
</feature>
<feature type="transmembrane region" description="Helical" evidence="7">
    <location>
        <begin position="240"/>
        <end position="263"/>
    </location>
</feature>
<dbReference type="Pfam" id="PF00528">
    <property type="entry name" value="BPD_transp_1"/>
    <property type="match status" value="1"/>
</dbReference>
<evidence type="ECO:0000256" key="4">
    <source>
        <dbReference type="ARBA" id="ARBA00022692"/>
    </source>
</evidence>
<sequence length="275" mass="29402">MTAAPLTETPRVRAVIPPDARDNPLMRLLRGGRAWLAVGLALVVWEAIVAWADIPAYELPAPSVVIEAFAAQPGLFLGGLWATTKMSLLGFGAAIVIGVILAILMARSELFEGLAYPFLNIIRVMPTVAIAPLLIIWFGRTGVPIVICSCLIAVFPIIVDVAHGLTSVDRDLINMMKLANAGELSVLTRIRIPNALPYLFSAFRIAAPGAVVGALLGEFIGSRAGLGYLITVYSAQLNTAAVFVLALLSCLLGIVFFNVCVFAERLIVPWKTVVR</sequence>
<dbReference type="PANTHER" id="PTHR30151">
    <property type="entry name" value="ALKANE SULFONATE ABC TRANSPORTER-RELATED, MEMBRANE SUBUNIT"/>
    <property type="match status" value="1"/>
</dbReference>
<dbReference type="InterPro" id="IPR035906">
    <property type="entry name" value="MetI-like_sf"/>
</dbReference>